<dbReference type="EMBL" id="QBIY01007052">
    <property type="protein sequence ID" value="RXN36798.1"/>
    <property type="molecule type" value="Genomic_DNA"/>
</dbReference>
<feature type="region of interest" description="Disordered" evidence="1">
    <location>
        <begin position="181"/>
        <end position="235"/>
    </location>
</feature>
<keyword evidence="2" id="KW-0472">Membrane</keyword>
<evidence type="ECO:0000259" key="3">
    <source>
        <dbReference type="PROSITE" id="PS50835"/>
    </source>
</evidence>
<organism evidence="4 5">
    <name type="scientific">Labeo rohita</name>
    <name type="common">Indian major carp</name>
    <name type="synonym">Cyprinus rohita</name>
    <dbReference type="NCBI Taxonomy" id="84645"/>
    <lineage>
        <taxon>Eukaryota</taxon>
        <taxon>Metazoa</taxon>
        <taxon>Chordata</taxon>
        <taxon>Craniata</taxon>
        <taxon>Vertebrata</taxon>
        <taxon>Euteleostomi</taxon>
        <taxon>Actinopterygii</taxon>
        <taxon>Neopterygii</taxon>
        <taxon>Teleostei</taxon>
        <taxon>Ostariophysi</taxon>
        <taxon>Cypriniformes</taxon>
        <taxon>Cyprinidae</taxon>
        <taxon>Labeoninae</taxon>
        <taxon>Labeonini</taxon>
        <taxon>Labeo</taxon>
    </lineage>
</organism>
<keyword evidence="4" id="KW-0675">Receptor</keyword>
<keyword evidence="2" id="KW-1133">Transmembrane helix</keyword>
<gene>
    <name evidence="4" type="ORF">ROHU_002631</name>
</gene>
<reference evidence="4 5" key="1">
    <citation type="submission" date="2018-03" db="EMBL/GenBank/DDBJ databases">
        <title>Draft genome sequence of Rohu Carp (Labeo rohita).</title>
        <authorList>
            <person name="Das P."/>
            <person name="Kushwaha B."/>
            <person name="Joshi C.G."/>
            <person name="Kumar D."/>
            <person name="Nagpure N.S."/>
            <person name="Sahoo L."/>
            <person name="Das S.P."/>
            <person name="Bit A."/>
            <person name="Patnaik S."/>
            <person name="Meher P.K."/>
            <person name="Jayasankar P."/>
            <person name="Koringa P.G."/>
            <person name="Patel N.V."/>
            <person name="Hinsu A.T."/>
            <person name="Kumar R."/>
            <person name="Pandey M."/>
            <person name="Agarwal S."/>
            <person name="Srivastava S."/>
            <person name="Singh M."/>
            <person name="Iquebal M.A."/>
            <person name="Jaiswal S."/>
            <person name="Angadi U.B."/>
            <person name="Kumar N."/>
            <person name="Raza M."/>
            <person name="Shah T.M."/>
            <person name="Rai A."/>
            <person name="Jena J.K."/>
        </authorList>
    </citation>
    <scope>NUCLEOTIDE SEQUENCE [LARGE SCALE GENOMIC DNA]</scope>
    <source>
        <strain evidence="4">DASCIFA01</strain>
        <tissue evidence="4">Testis</tissue>
    </source>
</reference>
<dbReference type="AlphaFoldDB" id="A0A498NYE5"/>
<dbReference type="Proteomes" id="UP000290572">
    <property type="component" value="Unassembled WGS sequence"/>
</dbReference>
<dbReference type="PROSITE" id="PS50835">
    <property type="entry name" value="IG_LIKE"/>
    <property type="match status" value="1"/>
</dbReference>
<dbReference type="STRING" id="84645.A0A498NYE5"/>
<dbReference type="Gene3D" id="2.60.40.10">
    <property type="entry name" value="Immunoglobulins"/>
    <property type="match status" value="1"/>
</dbReference>
<dbReference type="InterPro" id="IPR036179">
    <property type="entry name" value="Ig-like_dom_sf"/>
</dbReference>
<keyword evidence="5" id="KW-1185">Reference proteome</keyword>
<proteinExistence type="predicted"/>
<feature type="domain" description="Ig-like" evidence="3">
    <location>
        <begin position="12"/>
        <end position="78"/>
    </location>
</feature>
<evidence type="ECO:0000313" key="4">
    <source>
        <dbReference type="EMBL" id="RXN36798.1"/>
    </source>
</evidence>
<dbReference type="InterPro" id="IPR003599">
    <property type="entry name" value="Ig_sub"/>
</dbReference>
<dbReference type="InterPro" id="IPR013783">
    <property type="entry name" value="Ig-like_fold"/>
</dbReference>
<feature type="transmembrane region" description="Helical" evidence="2">
    <location>
        <begin position="105"/>
        <end position="128"/>
    </location>
</feature>
<feature type="region of interest" description="Disordered" evidence="1">
    <location>
        <begin position="138"/>
        <end position="162"/>
    </location>
</feature>
<evidence type="ECO:0000256" key="2">
    <source>
        <dbReference type="SAM" id="Phobius"/>
    </source>
</evidence>
<dbReference type="SUPFAM" id="SSF48726">
    <property type="entry name" value="Immunoglobulin"/>
    <property type="match status" value="1"/>
</dbReference>
<evidence type="ECO:0000313" key="5">
    <source>
        <dbReference type="Proteomes" id="UP000290572"/>
    </source>
</evidence>
<comment type="caution">
    <text evidence="4">The sequence shown here is derived from an EMBL/GenBank/DDBJ whole genome shotgun (WGS) entry which is preliminary data.</text>
</comment>
<dbReference type="Pfam" id="PF13927">
    <property type="entry name" value="Ig_3"/>
    <property type="match status" value="1"/>
</dbReference>
<dbReference type="SMART" id="SM00409">
    <property type="entry name" value="IG"/>
    <property type="match status" value="1"/>
</dbReference>
<dbReference type="InterPro" id="IPR007110">
    <property type="entry name" value="Ig-like_dom"/>
</dbReference>
<name>A0A498NYE5_LABRO</name>
<sequence length="235" mass="26163">MCRINFSPKPKPELTSDPAGAALTGNTVTLTCRMDPSTGWDFYWYKHTLNPETKKTETNSYRVKIDSVSDGGQYWCRAGRGKPVYYTQYSDALWVNVTAASLSSLLVTGVVVGLSVFLLIFISLVLLWRYKKNKDQQRNINQTSDPNQSAESQTENSPLQSDIDTAGHSDLVYAQIDIKDKKKTKGKGKSSESGDTFYSELKHNTDRGADAGDATCAQPIRKKNKTRKNSVTFVQ</sequence>
<accession>A0A498NYE5</accession>
<evidence type="ECO:0000256" key="1">
    <source>
        <dbReference type="SAM" id="MobiDB-lite"/>
    </source>
</evidence>
<feature type="compositionally biased region" description="Basic and acidic residues" evidence="1">
    <location>
        <begin position="200"/>
        <end position="210"/>
    </location>
</feature>
<protein>
    <submittedName>
        <fullName evidence="4">Fc receptor 5</fullName>
    </submittedName>
</protein>
<keyword evidence="2" id="KW-0812">Transmembrane</keyword>